<dbReference type="GO" id="GO:0016787">
    <property type="term" value="F:hydrolase activity"/>
    <property type="evidence" value="ECO:0007669"/>
    <property type="project" value="InterPro"/>
</dbReference>
<reference evidence="3 4" key="1">
    <citation type="journal article" date="2014" name="Int. J. Syst. Evol. Microbiol.">
        <title>Complete genome sequence of Corynebacterium casei LMG S-19264T (=DSM 44701T), isolated from a smear-ripened cheese.</title>
        <authorList>
            <consortium name="US DOE Joint Genome Institute (JGI-PGF)"/>
            <person name="Walter F."/>
            <person name="Albersmeier A."/>
            <person name="Kalinowski J."/>
            <person name="Ruckert C."/>
        </authorList>
    </citation>
    <scope>NUCLEOTIDE SEQUENCE [LARGE SCALE GENOMIC DNA]</scope>
    <source>
        <strain evidence="3 4">CGMCC 4.7206</strain>
    </source>
</reference>
<evidence type="ECO:0000313" key="2">
    <source>
        <dbReference type="EMBL" id="GAA0503254.1"/>
    </source>
</evidence>
<dbReference type="Proteomes" id="UP001500220">
    <property type="component" value="Unassembled WGS sequence"/>
</dbReference>
<dbReference type="PANTHER" id="PTHR43383:SF2">
    <property type="entry name" value="AMIDOHYDROLASE 2 FAMILY PROTEIN"/>
    <property type="match status" value="1"/>
</dbReference>
<dbReference type="SUPFAM" id="SSF51556">
    <property type="entry name" value="Metallo-dependent hydrolases"/>
    <property type="match status" value="1"/>
</dbReference>
<dbReference type="RefSeq" id="WP_188987665.1">
    <property type="nucleotide sequence ID" value="NZ_BAAAHC010000001.1"/>
</dbReference>
<name>A0A917JVM8_9PSEU</name>
<dbReference type="InterPro" id="IPR032466">
    <property type="entry name" value="Metal_Hydrolase"/>
</dbReference>
<sequence length="376" mass="40995">MPTDALTAVIDDLPLVDHHVHGALGADVDRAALEGMLTESDRPIPEWMTQFDSQLGFAVRRWCAPVLDLPPHASPQDYLARRTELGTVEVTRRLLAASGIEHYLVETGYRGGDDLLSPAGMAAASGARADEVVRLEAVLENLARDGVAAGELPRRFPEVLAERTADAVALKSIVAYRCGFDFDPQRPSDPEVVAAAGGWLRSGGPVADPVLLRFLLWCGIDRGLPLQLHAGYGDPDVELHRCDPLLLTRFVKLVEPSGVDLLLLHCYPFHRNAGYLAQVFPHVHFDVGLGINHTGLRSAAVVAESLELAPFSKILFSTDACGPPELHHLGALLWRRGMRRALSAWVDAGEWSTSDAARVARMIGRDNARRVYRLTP</sequence>
<dbReference type="InterPro" id="IPR006680">
    <property type="entry name" value="Amidohydro-rel"/>
</dbReference>
<dbReference type="PANTHER" id="PTHR43383">
    <property type="entry name" value="NODULIN 6"/>
    <property type="match status" value="1"/>
</dbReference>
<accession>A0A917JVM8</accession>
<dbReference type="Gene3D" id="3.20.20.140">
    <property type="entry name" value="Metal-dependent hydrolases"/>
    <property type="match status" value="1"/>
</dbReference>
<proteinExistence type="predicted"/>
<dbReference type="Proteomes" id="UP000597989">
    <property type="component" value="Unassembled WGS sequence"/>
</dbReference>
<keyword evidence="5" id="KW-1185">Reference proteome</keyword>
<comment type="caution">
    <text evidence="3">The sequence shown here is derived from an EMBL/GenBank/DDBJ whole genome shotgun (WGS) entry which is preliminary data.</text>
</comment>
<dbReference type="AlphaFoldDB" id="A0A917JVM8"/>
<gene>
    <name evidence="2" type="ORF">GCM10009545_01110</name>
    <name evidence="3" type="ORF">GCM10011581_26730</name>
</gene>
<reference evidence="3" key="3">
    <citation type="submission" date="2020-09" db="EMBL/GenBank/DDBJ databases">
        <authorList>
            <person name="Sun Q."/>
            <person name="Zhou Y."/>
        </authorList>
    </citation>
    <scope>NUCLEOTIDE SEQUENCE</scope>
    <source>
        <strain evidence="3">CGMCC 4.7206</strain>
    </source>
</reference>
<evidence type="ECO:0000259" key="1">
    <source>
        <dbReference type="Pfam" id="PF04909"/>
    </source>
</evidence>
<dbReference type="EMBL" id="BMMT01000008">
    <property type="protein sequence ID" value="GGI88260.1"/>
    <property type="molecule type" value="Genomic_DNA"/>
</dbReference>
<evidence type="ECO:0000313" key="5">
    <source>
        <dbReference type="Proteomes" id="UP001500220"/>
    </source>
</evidence>
<dbReference type="EMBL" id="BAAAHC010000001">
    <property type="protein sequence ID" value="GAA0503254.1"/>
    <property type="molecule type" value="Genomic_DNA"/>
</dbReference>
<organism evidence="3 4">
    <name type="scientific">Saccharopolyspora thermophila</name>
    <dbReference type="NCBI Taxonomy" id="89367"/>
    <lineage>
        <taxon>Bacteria</taxon>
        <taxon>Bacillati</taxon>
        <taxon>Actinomycetota</taxon>
        <taxon>Actinomycetes</taxon>
        <taxon>Pseudonocardiales</taxon>
        <taxon>Pseudonocardiaceae</taxon>
        <taxon>Saccharopolyspora</taxon>
    </lineage>
</organism>
<evidence type="ECO:0000313" key="3">
    <source>
        <dbReference type="EMBL" id="GGI88260.1"/>
    </source>
</evidence>
<reference evidence="2" key="4">
    <citation type="submission" date="2023-12" db="EMBL/GenBank/DDBJ databases">
        <authorList>
            <person name="Sun Q."/>
            <person name="Inoue M."/>
        </authorList>
    </citation>
    <scope>NUCLEOTIDE SEQUENCE</scope>
    <source>
        <strain evidence="2">JCM 10664</strain>
    </source>
</reference>
<protein>
    <submittedName>
        <fullName evidence="2 3">Amidohydrolase</fullName>
    </submittedName>
</protein>
<evidence type="ECO:0000313" key="4">
    <source>
        <dbReference type="Proteomes" id="UP000597989"/>
    </source>
</evidence>
<dbReference type="Pfam" id="PF04909">
    <property type="entry name" value="Amidohydro_2"/>
    <property type="match status" value="1"/>
</dbReference>
<reference evidence="2 5" key="2">
    <citation type="journal article" date="2019" name="Int. J. Syst. Evol. Microbiol.">
        <title>The Global Catalogue of Microorganisms (GCM) 10K type strain sequencing project: providing services to taxonomists for standard genome sequencing and annotation.</title>
        <authorList>
            <consortium name="The Broad Institute Genomics Platform"/>
            <consortium name="The Broad Institute Genome Sequencing Center for Infectious Disease"/>
            <person name="Wu L."/>
            <person name="Ma J."/>
        </authorList>
    </citation>
    <scope>NUCLEOTIDE SEQUENCE [LARGE SCALE GENOMIC DNA]</scope>
    <source>
        <strain evidence="2 5">JCM 10664</strain>
    </source>
</reference>
<feature type="domain" description="Amidohydrolase-related" evidence="1">
    <location>
        <begin position="146"/>
        <end position="374"/>
    </location>
</feature>